<dbReference type="Gene3D" id="3.30.420.40">
    <property type="match status" value="2"/>
</dbReference>
<keyword evidence="3" id="KW-1185">Reference proteome</keyword>
<dbReference type="InterPro" id="IPR000600">
    <property type="entry name" value="ROK"/>
</dbReference>
<dbReference type="CDD" id="cd23763">
    <property type="entry name" value="ASKHA_ATPase_ROK"/>
    <property type="match status" value="1"/>
</dbReference>
<protein>
    <submittedName>
        <fullName evidence="2">Putative fructokinase</fullName>
    </submittedName>
</protein>
<evidence type="ECO:0000313" key="2">
    <source>
        <dbReference type="EMBL" id="GGG01916.1"/>
    </source>
</evidence>
<evidence type="ECO:0000313" key="3">
    <source>
        <dbReference type="Proteomes" id="UP000636949"/>
    </source>
</evidence>
<reference evidence="2" key="1">
    <citation type="journal article" date="2014" name="Int. J. Syst. Evol. Microbiol.">
        <title>Complete genome sequence of Corynebacterium casei LMG S-19264T (=DSM 44701T), isolated from a smear-ripened cheese.</title>
        <authorList>
            <consortium name="US DOE Joint Genome Institute (JGI-PGF)"/>
            <person name="Walter F."/>
            <person name="Albersmeier A."/>
            <person name="Kalinowski J."/>
            <person name="Ruckert C."/>
        </authorList>
    </citation>
    <scope>NUCLEOTIDE SEQUENCE</scope>
    <source>
        <strain evidence="2">CGMCC 1.15758</strain>
    </source>
</reference>
<evidence type="ECO:0000256" key="1">
    <source>
        <dbReference type="ARBA" id="ARBA00006479"/>
    </source>
</evidence>
<dbReference type="SUPFAM" id="SSF53067">
    <property type="entry name" value="Actin-like ATPase domain"/>
    <property type="match status" value="1"/>
</dbReference>
<dbReference type="PANTHER" id="PTHR18964">
    <property type="entry name" value="ROK (REPRESSOR, ORF, KINASE) FAMILY"/>
    <property type="match status" value="1"/>
</dbReference>
<dbReference type="Pfam" id="PF00480">
    <property type="entry name" value="ROK"/>
    <property type="match status" value="1"/>
</dbReference>
<dbReference type="EMBL" id="BMJS01000023">
    <property type="protein sequence ID" value="GGG01916.1"/>
    <property type="molecule type" value="Genomic_DNA"/>
</dbReference>
<dbReference type="Proteomes" id="UP000636949">
    <property type="component" value="Unassembled WGS sequence"/>
</dbReference>
<dbReference type="InterPro" id="IPR043129">
    <property type="entry name" value="ATPase_NBD"/>
</dbReference>
<name>A0A8J2Z5R8_9GAMM</name>
<sequence length="298" mass="32210">MESTGCYIGLDIGGTKTMVKAIDAKGHEIALYKEATPLDFDEGISLLHTLIEKVAANHDIKGIGAAIGGPLDADKGIVSPLHQPQWRNIPLKNIMEERWQCPFHVDVDTNVAAVAEYHLGNYQASRFLYITLSTGMGGGFLIDGKIYQGLSHPEIAHQAISHCYDSHDMMQRISCECGTNDCLEAMVSGNGIKRLYLKSAENLNEKEWSEVGYNLGQGLRNIATILSPEIIVFGGGVALGGGQALLDHAQKVLNEKLKLVKAPKLVLSQLGYNTALEGALCFAKGMHLPQKQQAAMGV</sequence>
<gene>
    <name evidence="2" type="primary">gmuE</name>
    <name evidence="2" type="ORF">GCM10010995_19220</name>
</gene>
<comment type="caution">
    <text evidence="2">The sequence shown here is derived from an EMBL/GenBank/DDBJ whole genome shotgun (WGS) entry which is preliminary data.</text>
</comment>
<comment type="similarity">
    <text evidence="1">Belongs to the ROK (NagC/XylR) family.</text>
</comment>
<dbReference type="OrthoDB" id="8772678at2"/>
<accession>A0A8J2Z5R8</accession>
<organism evidence="2 3">
    <name type="scientific">Cysteiniphilum litorale</name>
    <dbReference type="NCBI Taxonomy" id="2056700"/>
    <lineage>
        <taxon>Bacteria</taxon>
        <taxon>Pseudomonadati</taxon>
        <taxon>Pseudomonadota</taxon>
        <taxon>Gammaproteobacteria</taxon>
        <taxon>Thiotrichales</taxon>
        <taxon>Fastidiosibacteraceae</taxon>
        <taxon>Cysteiniphilum</taxon>
    </lineage>
</organism>
<proteinExistence type="inferred from homology"/>
<dbReference type="AlphaFoldDB" id="A0A8J2Z5R8"/>
<dbReference type="RefSeq" id="WP_117003246.1">
    <property type="nucleotide sequence ID" value="NZ_BMJS01000023.1"/>
</dbReference>
<reference evidence="2" key="2">
    <citation type="submission" date="2020-09" db="EMBL/GenBank/DDBJ databases">
        <authorList>
            <person name="Sun Q."/>
            <person name="Zhou Y."/>
        </authorList>
    </citation>
    <scope>NUCLEOTIDE SEQUENCE</scope>
    <source>
        <strain evidence="2">CGMCC 1.15758</strain>
    </source>
</reference>
<dbReference type="PANTHER" id="PTHR18964:SF149">
    <property type="entry name" value="BIFUNCTIONAL UDP-N-ACETYLGLUCOSAMINE 2-EPIMERASE_N-ACETYLMANNOSAMINE KINASE"/>
    <property type="match status" value="1"/>
</dbReference>